<dbReference type="RefSeq" id="WP_238457069.1">
    <property type="nucleotide sequence ID" value="NZ_FQUY01000031.1"/>
</dbReference>
<keyword evidence="2" id="KW-1185">Reference proteome</keyword>
<evidence type="ECO:0000313" key="1">
    <source>
        <dbReference type="EMBL" id="SHF53116.1"/>
    </source>
</evidence>
<dbReference type="Proteomes" id="UP000184148">
    <property type="component" value="Unassembled WGS sequence"/>
</dbReference>
<accession>A0A1M5CEL1</accession>
<protein>
    <submittedName>
        <fullName evidence="1">Uncharacterized protein</fullName>
    </submittedName>
</protein>
<dbReference type="Gene3D" id="3.40.50.360">
    <property type="match status" value="1"/>
</dbReference>
<dbReference type="EMBL" id="FQUY01000031">
    <property type="protein sequence ID" value="SHF53116.1"/>
    <property type="molecule type" value="Genomic_DNA"/>
</dbReference>
<organism evidence="1 2">
    <name type="scientific">Desulforamulus putei DSM 12395</name>
    <dbReference type="NCBI Taxonomy" id="1121429"/>
    <lineage>
        <taxon>Bacteria</taxon>
        <taxon>Bacillati</taxon>
        <taxon>Bacillota</taxon>
        <taxon>Clostridia</taxon>
        <taxon>Eubacteriales</taxon>
        <taxon>Peptococcaceae</taxon>
        <taxon>Desulforamulus</taxon>
    </lineage>
</organism>
<dbReference type="InterPro" id="IPR029039">
    <property type="entry name" value="Flavoprotein-like_sf"/>
</dbReference>
<reference evidence="2" key="1">
    <citation type="submission" date="2016-11" db="EMBL/GenBank/DDBJ databases">
        <authorList>
            <person name="Varghese N."/>
            <person name="Submissions S."/>
        </authorList>
    </citation>
    <scope>NUCLEOTIDE SEQUENCE [LARGE SCALE GENOMIC DNA]</scope>
    <source>
        <strain evidence="2">DSM 12395</strain>
    </source>
</reference>
<dbReference type="AlphaFoldDB" id="A0A1M5CEL1"/>
<gene>
    <name evidence="1" type="ORF">SAMN02745133_02903</name>
</gene>
<dbReference type="STRING" id="1121429.SAMN02745133_02903"/>
<proteinExistence type="predicted"/>
<evidence type="ECO:0000313" key="2">
    <source>
        <dbReference type="Proteomes" id="UP000184148"/>
    </source>
</evidence>
<sequence>MKIIEEWLKESSFEIIQESKKIHWDPTADELKECVAYGEAFAEKIKSLLTPEQAVK</sequence>
<dbReference type="SUPFAM" id="SSF52218">
    <property type="entry name" value="Flavoproteins"/>
    <property type="match status" value="1"/>
</dbReference>
<name>A0A1M5CEL1_9FIRM</name>